<dbReference type="InterPro" id="IPR020103">
    <property type="entry name" value="PsdUridine_synth_cat_dom_sf"/>
</dbReference>
<dbReference type="InterPro" id="IPR002942">
    <property type="entry name" value="S4_RNA-bd"/>
</dbReference>
<dbReference type="NCBIfam" id="TIGR00005">
    <property type="entry name" value="rluA_subfam"/>
    <property type="match status" value="1"/>
</dbReference>
<evidence type="ECO:0000256" key="5">
    <source>
        <dbReference type="ARBA" id="ARBA00056072"/>
    </source>
</evidence>
<evidence type="ECO:0000256" key="1">
    <source>
        <dbReference type="ARBA" id="ARBA00010876"/>
    </source>
</evidence>
<evidence type="ECO:0000256" key="7">
    <source>
        <dbReference type="PROSITE-ProRule" id="PRU00182"/>
    </source>
</evidence>
<evidence type="ECO:0000313" key="12">
    <source>
        <dbReference type="Proteomes" id="UP000218899"/>
    </source>
</evidence>
<comment type="similarity">
    <text evidence="1 8">Belongs to the pseudouridine synthase RluA family.</text>
</comment>
<dbReference type="InterPro" id="IPR036986">
    <property type="entry name" value="S4_RNA-bd_sf"/>
</dbReference>
<name>A0A1B4V5S6_9GAMM</name>
<dbReference type="InterPro" id="IPR006224">
    <property type="entry name" value="PsdUridine_synth_RluA-like_CS"/>
</dbReference>
<dbReference type="PROSITE" id="PS50889">
    <property type="entry name" value="S4"/>
    <property type="match status" value="1"/>
</dbReference>
<comment type="function">
    <text evidence="5">Responsible for synthesis of pseudouridine from uracil at positions 1911, 1915 and 1917 in 23S ribosomal RNA.</text>
</comment>
<evidence type="ECO:0000256" key="3">
    <source>
        <dbReference type="ARBA" id="ARBA00023235"/>
    </source>
</evidence>
<dbReference type="GO" id="GO:0160140">
    <property type="term" value="F:23S rRNA pseudouridine(1911/1915/1917) synthase activity"/>
    <property type="evidence" value="ECO:0007669"/>
    <property type="project" value="UniProtKB-EC"/>
</dbReference>
<evidence type="ECO:0000256" key="8">
    <source>
        <dbReference type="RuleBase" id="RU362028"/>
    </source>
</evidence>
<comment type="catalytic activity">
    <reaction evidence="8">
        <text>a uridine in RNA = a pseudouridine in RNA</text>
        <dbReference type="Rhea" id="RHEA:48348"/>
        <dbReference type="Rhea" id="RHEA-COMP:12068"/>
        <dbReference type="Rhea" id="RHEA-COMP:12069"/>
        <dbReference type="ChEBI" id="CHEBI:65314"/>
        <dbReference type="ChEBI" id="CHEBI:65315"/>
    </reaction>
</comment>
<feature type="active site" evidence="6">
    <location>
        <position position="138"/>
    </location>
</feature>
<evidence type="ECO:0000256" key="2">
    <source>
        <dbReference type="ARBA" id="ARBA00022884"/>
    </source>
</evidence>
<dbReference type="Pfam" id="PF00849">
    <property type="entry name" value="PseudoU_synth_2"/>
    <property type="match status" value="1"/>
</dbReference>
<dbReference type="InterPro" id="IPR006225">
    <property type="entry name" value="PsdUridine_synth_RluC/D"/>
</dbReference>
<keyword evidence="3 8" id="KW-0413">Isomerase</keyword>
<dbReference type="PANTHER" id="PTHR21600:SF44">
    <property type="entry name" value="RIBOSOMAL LARGE SUBUNIT PSEUDOURIDINE SYNTHASE D"/>
    <property type="match status" value="1"/>
</dbReference>
<dbReference type="PANTHER" id="PTHR21600">
    <property type="entry name" value="MITOCHONDRIAL RNA PSEUDOURIDINE SYNTHASE"/>
    <property type="match status" value="1"/>
</dbReference>
<dbReference type="GO" id="GO:0003723">
    <property type="term" value="F:RNA binding"/>
    <property type="evidence" value="ECO:0007669"/>
    <property type="project" value="UniProtKB-KW"/>
</dbReference>
<reference evidence="11 12" key="1">
    <citation type="submission" date="2015-08" db="EMBL/GenBank/DDBJ databases">
        <title>Complete genome sequence of Sulfurifustis variabilis.</title>
        <authorList>
            <person name="Miura A."/>
            <person name="Kojima H."/>
            <person name="Fukui M."/>
        </authorList>
    </citation>
    <scope>NUCLEOTIDE SEQUENCE [LARGE SCALE GENOMIC DNA]</scope>
    <source>
        <strain evidence="12">skN76</strain>
    </source>
</reference>
<organism evidence="11 12">
    <name type="scientific">Sulfurifustis variabilis</name>
    <dbReference type="NCBI Taxonomy" id="1675686"/>
    <lineage>
        <taxon>Bacteria</taxon>
        <taxon>Pseudomonadati</taxon>
        <taxon>Pseudomonadota</taxon>
        <taxon>Gammaproteobacteria</taxon>
        <taxon>Acidiferrobacterales</taxon>
        <taxon>Acidiferrobacteraceae</taxon>
        <taxon>Sulfurifustis</taxon>
    </lineage>
</organism>
<dbReference type="Gene3D" id="3.10.290.10">
    <property type="entry name" value="RNA-binding S4 domain"/>
    <property type="match status" value="1"/>
</dbReference>
<dbReference type="Pfam" id="PF01479">
    <property type="entry name" value="S4"/>
    <property type="match status" value="1"/>
</dbReference>
<dbReference type="AlphaFoldDB" id="A0A1B4V5S6"/>
<dbReference type="RefSeq" id="WP_096461262.1">
    <property type="nucleotide sequence ID" value="NZ_AP014936.1"/>
</dbReference>
<evidence type="ECO:0000256" key="6">
    <source>
        <dbReference type="PIRSR" id="PIRSR606225-1"/>
    </source>
</evidence>
<accession>A0A1B4V5S6</accession>
<dbReference type="GO" id="GO:0000455">
    <property type="term" value="P:enzyme-directed rRNA pseudouridine synthesis"/>
    <property type="evidence" value="ECO:0007669"/>
    <property type="project" value="UniProtKB-ARBA"/>
</dbReference>
<evidence type="ECO:0000313" key="11">
    <source>
        <dbReference type="EMBL" id="BAU48785.1"/>
    </source>
</evidence>
<dbReference type="InterPro" id="IPR006145">
    <property type="entry name" value="PsdUridine_synth_RsuA/RluA"/>
</dbReference>
<protein>
    <recommendedName>
        <fullName evidence="8">Pseudouridine synthase</fullName>
        <ecNumber evidence="8">5.4.99.-</ecNumber>
    </recommendedName>
</protein>
<dbReference type="CDD" id="cd00165">
    <property type="entry name" value="S4"/>
    <property type="match status" value="1"/>
</dbReference>
<dbReference type="EC" id="5.4.99.-" evidence="8"/>
<keyword evidence="12" id="KW-1185">Reference proteome</keyword>
<dbReference type="Gene3D" id="3.30.2350.10">
    <property type="entry name" value="Pseudouridine synthase"/>
    <property type="match status" value="1"/>
</dbReference>
<dbReference type="NCBIfam" id="NF008385">
    <property type="entry name" value="PRK11180.1"/>
    <property type="match status" value="1"/>
</dbReference>
<comment type="catalytic activity">
    <reaction evidence="4">
        <text>uridine(1911/1915/1917) in 23S rRNA = pseudouridine(1911/1915/1917) in 23S rRNA</text>
        <dbReference type="Rhea" id="RHEA:42524"/>
        <dbReference type="Rhea" id="RHEA-COMP:10097"/>
        <dbReference type="Rhea" id="RHEA-COMP:10098"/>
        <dbReference type="ChEBI" id="CHEBI:65314"/>
        <dbReference type="ChEBI" id="CHEBI:65315"/>
        <dbReference type="EC" id="5.4.99.23"/>
    </reaction>
</comment>
<gene>
    <name evidence="11" type="ORF">SVA_2235</name>
</gene>
<dbReference type="KEGG" id="sva:SVA_2235"/>
<sequence>MPQAKVLSARIPPEQAGRRLDQALAALFPDITRSQLQQWIEEGRVSLADRLPRKRDKVSGGEMVEIRPPPPRETTSAAQPIPLAIVYEDDDVLVLDKPAGLVVHPGAGNPKDTLLNALLHHFPAAAQLPRAGIVHRLDKDTSGLLVVAKNERARQRLIRQLQKRTVEREYVAIVNGVLVAGGTVEAPIGRHRHERTRMAVTERGKTAITHYRVLKKYRAHTLVQLKLESGRTHQIRVHMAHLHFPLLGDPVYGGRLRVPKGATPQLTGALRGFRRQALHAAKLALVHPTTGERMQWTASVPKDMSGLMEILARDARAHGPP</sequence>
<dbReference type="SUPFAM" id="SSF55120">
    <property type="entry name" value="Pseudouridine synthase"/>
    <property type="match status" value="1"/>
</dbReference>
<evidence type="ECO:0000256" key="4">
    <source>
        <dbReference type="ARBA" id="ARBA00036882"/>
    </source>
</evidence>
<dbReference type="Proteomes" id="UP000218899">
    <property type="component" value="Chromosome"/>
</dbReference>
<evidence type="ECO:0000259" key="10">
    <source>
        <dbReference type="SMART" id="SM00363"/>
    </source>
</evidence>
<proteinExistence type="inferred from homology"/>
<feature type="region of interest" description="Disordered" evidence="9">
    <location>
        <begin position="58"/>
        <end position="77"/>
    </location>
</feature>
<dbReference type="EMBL" id="AP014936">
    <property type="protein sequence ID" value="BAU48785.1"/>
    <property type="molecule type" value="Genomic_DNA"/>
</dbReference>
<keyword evidence="2 7" id="KW-0694">RNA-binding</keyword>
<dbReference type="PROSITE" id="PS01129">
    <property type="entry name" value="PSI_RLU"/>
    <property type="match status" value="1"/>
</dbReference>
<evidence type="ECO:0000256" key="9">
    <source>
        <dbReference type="SAM" id="MobiDB-lite"/>
    </source>
</evidence>
<dbReference type="InterPro" id="IPR050188">
    <property type="entry name" value="RluA_PseudoU_synthase"/>
</dbReference>
<dbReference type="FunFam" id="3.30.2350.10:FF:000006">
    <property type="entry name" value="Pseudouridine synthase"/>
    <property type="match status" value="1"/>
</dbReference>
<feature type="domain" description="RNA-binding S4" evidence="10">
    <location>
        <begin position="18"/>
        <end position="75"/>
    </location>
</feature>
<dbReference type="SMART" id="SM00363">
    <property type="entry name" value="S4"/>
    <property type="match status" value="1"/>
</dbReference>
<dbReference type="CDD" id="cd02869">
    <property type="entry name" value="PseudoU_synth_RluA_like"/>
    <property type="match status" value="1"/>
</dbReference>
<dbReference type="SUPFAM" id="SSF55174">
    <property type="entry name" value="Alpha-L RNA-binding motif"/>
    <property type="match status" value="1"/>
</dbReference>
<dbReference type="OrthoDB" id="9785808at2"/>